<evidence type="ECO:0008006" key="2">
    <source>
        <dbReference type="Google" id="ProtNLM"/>
    </source>
</evidence>
<dbReference type="AlphaFoldDB" id="A0A382PC75"/>
<gene>
    <name evidence="1" type="ORF">METZ01_LOCUS323069</name>
</gene>
<dbReference type="InterPro" id="IPR029058">
    <property type="entry name" value="AB_hydrolase_fold"/>
</dbReference>
<name>A0A382PC75_9ZZZZ</name>
<evidence type="ECO:0000313" key="1">
    <source>
        <dbReference type="EMBL" id="SVC70215.1"/>
    </source>
</evidence>
<dbReference type="EMBL" id="UINC01105916">
    <property type="protein sequence ID" value="SVC70215.1"/>
    <property type="molecule type" value="Genomic_DNA"/>
</dbReference>
<dbReference type="SUPFAM" id="SSF53474">
    <property type="entry name" value="alpha/beta-Hydrolases"/>
    <property type="match status" value="1"/>
</dbReference>
<proteinExistence type="predicted"/>
<organism evidence="1">
    <name type="scientific">marine metagenome</name>
    <dbReference type="NCBI Taxonomy" id="408172"/>
    <lineage>
        <taxon>unclassified sequences</taxon>
        <taxon>metagenomes</taxon>
        <taxon>ecological metagenomes</taxon>
    </lineage>
</organism>
<accession>A0A382PC75</accession>
<dbReference type="Gene3D" id="3.40.50.1820">
    <property type="entry name" value="alpha/beta hydrolase"/>
    <property type="match status" value="1"/>
</dbReference>
<protein>
    <recommendedName>
        <fullName evidence="2">AB hydrolase-1 domain-containing protein</fullName>
    </recommendedName>
</protein>
<feature type="non-terminal residue" evidence="1">
    <location>
        <position position="169"/>
    </location>
</feature>
<reference evidence="1" key="1">
    <citation type="submission" date="2018-05" db="EMBL/GenBank/DDBJ databases">
        <authorList>
            <person name="Lanie J.A."/>
            <person name="Ng W.-L."/>
            <person name="Kazmierczak K.M."/>
            <person name="Andrzejewski T.M."/>
            <person name="Davidsen T.M."/>
            <person name="Wayne K.J."/>
            <person name="Tettelin H."/>
            <person name="Glass J.I."/>
            <person name="Rusch D."/>
            <person name="Podicherti R."/>
            <person name="Tsui H.-C.T."/>
            <person name="Winkler M.E."/>
        </authorList>
    </citation>
    <scope>NUCLEOTIDE SEQUENCE</scope>
</reference>
<sequence>MGKWLVKALKVAGCESIHLVGHSQGFLVALEAASSLGAKLKTLTAVASASSIPVNEALVEAAKKSPADAADMLLKWGFGSHSQSGVSAVPGMQPIGIGRQIMSSNPLAVDLIACTRYKNGIECAKNIQVPSNVVLATEDKNTPHRFGLELADILNAETTSIDNAGHMLP</sequence>